<keyword evidence="2" id="KW-1185">Reference proteome</keyword>
<dbReference type="AlphaFoldDB" id="A0ABD1TTT4"/>
<dbReference type="EMBL" id="JBFOLJ010000008">
    <property type="protein sequence ID" value="KAL2516144.1"/>
    <property type="molecule type" value="Genomic_DNA"/>
</dbReference>
<accession>A0ABD1TTT4</accession>
<comment type="caution">
    <text evidence="1">The sequence shown here is derived from an EMBL/GenBank/DDBJ whole genome shotgun (WGS) entry which is preliminary data.</text>
</comment>
<evidence type="ECO:0000313" key="1">
    <source>
        <dbReference type="EMBL" id="KAL2516144.1"/>
    </source>
</evidence>
<organism evidence="1 2">
    <name type="scientific">Forsythia ovata</name>
    <dbReference type="NCBI Taxonomy" id="205694"/>
    <lineage>
        <taxon>Eukaryota</taxon>
        <taxon>Viridiplantae</taxon>
        <taxon>Streptophyta</taxon>
        <taxon>Embryophyta</taxon>
        <taxon>Tracheophyta</taxon>
        <taxon>Spermatophyta</taxon>
        <taxon>Magnoliopsida</taxon>
        <taxon>eudicotyledons</taxon>
        <taxon>Gunneridae</taxon>
        <taxon>Pentapetalae</taxon>
        <taxon>asterids</taxon>
        <taxon>lamiids</taxon>
        <taxon>Lamiales</taxon>
        <taxon>Oleaceae</taxon>
        <taxon>Forsythieae</taxon>
        <taxon>Forsythia</taxon>
    </lineage>
</organism>
<sequence length="112" mass="12729">MCSVCGVVSSASEAYAIEKYAGLPLRFLSLVHIPQFTTRLNWNYIRIQLKFRFIQEDEARQPHTLWLPRNSRFSATTVSVVAETAQQPQCGCRDISATRQPQCGCRDIISYS</sequence>
<gene>
    <name evidence="1" type="ORF">Fot_30115</name>
</gene>
<dbReference type="Proteomes" id="UP001604277">
    <property type="component" value="Unassembled WGS sequence"/>
</dbReference>
<evidence type="ECO:0000313" key="2">
    <source>
        <dbReference type="Proteomes" id="UP001604277"/>
    </source>
</evidence>
<proteinExistence type="predicted"/>
<name>A0ABD1TTT4_9LAMI</name>
<reference evidence="2" key="1">
    <citation type="submission" date="2024-07" db="EMBL/GenBank/DDBJ databases">
        <title>Two chromosome-level genome assemblies of Korean endemic species Abeliophyllum distichum and Forsythia ovata (Oleaceae).</title>
        <authorList>
            <person name="Jang H."/>
        </authorList>
    </citation>
    <scope>NUCLEOTIDE SEQUENCE [LARGE SCALE GENOMIC DNA]</scope>
</reference>
<protein>
    <submittedName>
        <fullName evidence="1">Uncharacterized protein</fullName>
    </submittedName>
</protein>